<name>A0A0E9MUK1_9BACT</name>
<sequence length="346" mass="37987">MHCLYMKKISFLPVLFCIAACTSSNKQVSAPDNRITYTNPVFNHDFPDPNVVDGHDGYWYAYSTEADWSADGISGGRRIIPILKSKDLAAWEIVGPALAKKPDWKPAGGIWAPDVTEVNGKYLMYYSFSTWGDPNPGIGFAVADKAAGPFTDKGKLFFSQELGVDNSIDPFLWAEDGKLLLYWGSFHGIYAVELTADGSKIVGEKFQVAGSAYEGSTIVKHNSYYYYFGSVGTCCEGERSTYRVLVGRATAPRGPFIDQSGKPLLDNGGTELLRRNEGNTGFVGTGHNADLVTDKAGQTWMLYHAYDNKPGAKGRKMLLDKISWVNDWPVIANTSPTLTPQAIPKF</sequence>
<organism evidence="8 9">
    <name type="scientific">Flavihumibacter petaseus NBRC 106054</name>
    <dbReference type="NCBI Taxonomy" id="1220578"/>
    <lineage>
        <taxon>Bacteria</taxon>
        <taxon>Pseudomonadati</taxon>
        <taxon>Bacteroidota</taxon>
        <taxon>Chitinophagia</taxon>
        <taxon>Chitinophagales</taxon>
        <taxon>Chitinophagaceae</taxon>
        <taxon>Flavihumibacter</taxon>
    </lineage>
</organism>
<dbReference type="InterPro" id="IPR023296">
    <property type="entry name" value="Glyco_hydro_beta-prop_sf"/>
</dbReference>
<feature type="site" description="Important for catalytic activity, responsible for pKa modulation of the active site Glu and correct orientation of both the proton donor and substrate" evidence="5">
    <location>
        <position position="169"/>
    </location>
</feature>
<evidence type="ECO:0000256" key="4">
    <source>
        <dbReference type="ARBA" id="ARBA00023295"/>
    </source>
</evidence>
<feature type="chain" id="PRO_5002430100" evidence="7">
    <location>
        <begin position="27"/>
        <end position="346"/>
    </location>
</feature>
<keyword evidence="9" id="KW-1185">Reference proteome</keyword>
<dbReference type="Gene3D" id="2.115.10.20">
    <property type="entry name" value="Glycosyl hydrolase domain, family 43"/>
    <property type="match status" value="1"/>
</dbReference>
<evidence type="ECO:0000256" key="1">
    <source>
        <dbReference type="ARBA" id="ARBA00004834"/>
    </source>
</evidence>
<dbReference type="CDD" id="cd18616">
    <property type="entry name" value="GH43_ABN-like"/>
    <property type="match status" value="1"/>
</dbReference>
<dbReference type="EMBL" id="BBWV01000001">
    <property type="protein sequence ID" value="GAO41417.1"/>
    <property type="molecule type" value="Genomic_DNA"/>
</dbReference>
<dbReference type="InterPro" id="IPR050727">
    <property type="entry name" value="GH43_arabinanases"/>
</dbReference>
<proteinExistence type="inferred from homology"/>
<evidence type="ECO:0000256" key="2">
    <source>
        <dbReference type="ARBA" id="ARBA00009865"/>
    </source>
</evidence>
<reference evidence="8 9" key="1">
    <citation type="submission" date="2015-04" db="EMBL/GenBank/DDBJ databases">
        <title>Whole genome shotgun sequence of Flavihumibacter petaseus NBRC 106054.</title>
        <authorList>
            <person name="Miyazawa S."/>
            <person name="Hosoyama A."/>
            <person name="Hashimoto M."/>
            <person name="Noguchi M."/>
            <person name="Tsuchikane K."/>
            <person name="Ohji S."/>
            <person name="Yamazoe A."/>
            <person name="Ichikawa N."/>
            <person name="Kimura A."/>
            <person name="Fujita N."/>
        </authorList>
    </citation>
    <scope>NUCLEOTIDE SEQUENCE [LARGE SCALE GENOMIC DNA]</scope>
    <source>
        <strain evidence="8 9">NBRC 106054</strain>
    </source>
</reference>
<dbReference type="Pfam" id="PF04616">
    <property type="entry name" value="Glyco_hydro_43"/>
    <property type="match status" value="1"/>
</dbReference>
<accession>A0A0E9MUK1</accession>
<dbReference type="GO" id="GO:0005975">
    <property type="term" value="P:carbohydrate metabolic process"/>
    <property type="evidence" value="ECO:0007669"/>
    <property type="project" value="InterPro"/>
</dbReference>
<keyword evidence="3 6" id="KW-0378">Hydrolase</keyword>
<protein>
    <submittedName>
        <fullName evidence="8">Putative glycosidase</fullName>
    </submittedName>
</protein>
<comment type="pathway">
    <text evidence="1">Glycan metabolism; L-arabinan degradation.</text>
</comment>
<dbReference type="STRING" id="1220578.FPE01S_01_04290"/>
<evidence type="ECO:0000313" key="8">
    <source>
        <dbReference type="EMBL" id="GAO41417.1"/>
    </source>
</evidence>
<dbReference type="PANTHER" id="PTHR43301:SF3">
    <property type="entry name" value="ARABINAN ENDO-1,5-ALPHA-L-ARABINOSIDASE A-RELATED"/>
    <property type="match status" value="1"/>
</dbReference>
<evidence type="ECO:0000256" key="3">
    <source>
        <dbReference type="ARBA" id="ARBA00022801"/>
    </source>
</evidence>
<dbReference type="AlphaFoldDB" id="A0A0E9MUK1"/>
<evidence type="ECO:0000256" key="7">
    <source>
        <dbReference type="SAM" id="SignalP"/>
    </source>
</evidence>
<gene>
    <name evidence="8" type="ORF">FPE01S_01_04290</name>
</gene>
<evidence type="ECO:0000313" key="9">
    <source>
        <dbReference type="Proteomes" id="UP000033121"/>
    </source>
</evidence>
<feature type="signal peptide" evidence="7">
    <location>
        <begin position="1"/>
        <end position="26"/>
    </location>
</feature>
<comment type="similarity">
    <text evidence="2 6">Belongs to the glycosyl hydrolase 43 family.</text>
</comment>
<evidence type="ECO:0000256" key="5">
    <source>
        <dbReference type="PIRSR" id="PIRSR606710-2"/>
    </source>
</evidence>
<dbReference type="PANTHER" id="PTHR43301">
    <property type="entry name" value="ARABINAN ENDO-1,5-ALPHA-L-ARABINOSIDASE"/>
    <property type="match status" value="1"/>
</dbReference>
<dbReference type="Proteomes" id="UP000033121">
    <property type="component" value="Unassembled WGS sequence"/>
</dbReference>
<evidence type="ECO:0000256" key="6">
    <source>
        <dbReference type="RuleBase" id="RU361187"/>
    </source>
</evidence>
<comment type="caution">
    <text evidence="8">The sequence shown here is derived from an EMBL/GenBank/DDBJ whole genome shotgun (WGS) entry which is preliminary data.</text>
</comment>
<keyword evidence="7" id="KW-0732">Signal</keyword>
<keyword evidence="4 6" id="KW-0326">Glycosidase</keyword>
<dbReference type="SUPFAM" id="SSF75005">
    <property type="entry name" value="Arabinanase/levansucrase/invertase"/>
    <property type="match status" value="1"/>
</dbReference>
<dbReference type="InterPro" id="IPR006710">
    <property type="entry name" value="Glyco_hydro_43"/>
</dbReference>
<dbReference type="GO" id="GO:0004553">
    <property type="term" value="F:hydrolase activity, hydrolyzing O-glycosyl compounds"/>
    <property type="evidence" value="ECO:0007669"/>
    <property type="project" value="InterPro"/>
</dbReference>